<evidence type="ECO:0000313" key="10">
    <source>
        <dbReference type="EMBL" id="OHA81677.1"/>
    </source>
</evidence>
<evidence type="ECO:0000256" key="4">
    <source>
        <dbReference type="ARBA" id="ARBA00022723"/>
    </source>
</evidence>
<feature type="domain" description="RNA polymerase N-terminal" evidence="9">
    <location>
        <begin position="270"/>
        <end position="552"/>
    </location>
</feature>
<gene>
    <name evidence="7" type="primary">rpoC</name>
    <name evidence="10" type="ORF">A2675_02870</name>
</gene>
<sequence length="1219" mass="135205">MQPSNREQKLDFSSIHLKLASPERIKEWSYGEVMKPETINYRTQRSERGGLFDERIFGPEKDYECYCGKYKRIRYKNIVCEKCGVEVTRSIVRRERMGHIELATPVAHIWFLRSVPSRIGTLLNIPISSLEKVIYFAGYIVTKVNQPEKELILRKIDAEYKTKVKGLENEESREKMRELLDNAKNEVAGIYEGAVIDEVLYHKYSLKYGTMFEAGIGAEALHTIFKSLNLDLLIEELEHNLEKAGAAERTKINKRLAIARSMRGAGVRPEWMFVTVLPVIPPAIRPMVALEGGRHATSDVNDLYRRVINRNNRLKKLKEIGAPDVILRNEKRILQEAVDSLIDNSIRRTQSVALNQSQKRSLKSLSDNLKGKQGLFRQNLLGKRVDYSGRSVIVIGATLGLNQCGLPKHMALELFRPFVISKILERELAYNIRGAGRLIDEGAPEVWAILEQVIKGKRVLLNRAPTLHRLGIQAFNPVLIEGNAIQVHPLVCKAFNADFDGDQMAVHVPLSVEAQTEANELMASNRNLLGPGSGDPIVEPRLDIVLGCYWMTKVLDDEKGEGKIFSAPNAAILAYDFGEVGFRAKVKVLGTDGAKYGEFNGQVFETSVGRLLFNSVLPKDYPYVNREMTVKELAAIVDDLINRYGIDATPKILDKIKNFGFKYATRSGITWGIDEVKVPVEKKEIVARARAATEMVMEQYHEGLLSEEERYRKNIEIWQGARGEIEKVMPGTLDPRGSVYDMVKSGARGSISQIVNMAGMKGLIINTSGRSIDFPIIPSNKEGFSPIEYFVTTHGSRKGLADTALNTAKAGYLTRRLVDVAQDAIVNADDCGDKEGKIVRKENLIGFEIPISRGVRGRVLVKDVVTADGAVLYKKGHLVTKLDAREIEKAGIEEAVVRSPLTCKALRGICQKCYGGDLARNKLVDIGESVGIVAAQAIGEPGTQLTMRTFHAGGIAAVGGDITAGLPRVEEIFERRIPKNPAVVCHGDGEVMEVELHDRERKIVVLPDVPAKGKKAAAVEYELPAYRVPFVRVGDRVKKGEVLTDGSVDIAELFAQGGKDAAENYIINEVSKIYELQGAMIARKHIEIIVRQMFMRRKIKDAGDTHLPVGRIVEYGEYALENERVEAAGGEKAKGDQVVLGISEVALTTRSWLSAASFENTTRVLIDASLRGAKDTLRGLKENVIIGRLIPAGTGMRHDIVSAEDSAAAKEDTEISERV</sequence>
<dbReference type="InterPro" id="IPR007083">
    <property type="entry name" value="RNA_pol_Rpb1_4"/>
</dbReference>
<protein>
    <recommendedName>
        <fullName evidence="7">DNA-directed RNA polymerase subunit beta'</fullName>
        <shortName evidence="7">RNAP subunit beta'</shortName>
        <ecNumber evidence="7">2.7.7.6</ecNumber>
    </recommendedName>
    <alternativeName>
        <fullName evidence="7">RNA polymerase subunit beta'</fullName>
    </alternativeName>
    <alternativeName>
        <fullName evidence="7">Transcriptase subunit beta'</fullName>
    </alternativeName>
</protein>
<evidence type="ECO:0000256" key="5">
    <source>
        <dbReference type="ARBA" id="ARBA00023163"/>
    </source>
</evidence>
<dbReference type="GO" id="GO:0003899">
    <property type="term" value="F:DNA-directed RNA polymerase activity"/>
    <property type="evidence" value="ECO:0007669"/>
    <property type="project" value="UniProtKB-UniRule"/>
</dbReference>
<feature type="binding site" evidence="7">
    <location>
        <position position="498"/>
    </location>
    <ligand>
        <name>Mg(2+)</name>
        <dbReference type="ChEBI" id="CHEBI:18420"/>
    </ligand>
</feature>
<reference evidence="10 11" key="1">
    <citation type="journal article" date="2016" name="Nat. Commun.">
        <title>Thousands of microbial genomes shed light on interconnected biogeochemical processes in an aquifer system.</title>
        <authorList>
            <person name="Anantharaman K."/>
            <person name="Brown C.T."/>
            <person name="Hug L.A."/>
            <person name="Sharon I."/>
            <person name="Castelle C.J."/>
            <person name="Probst A.J."/>
            <person name="Thomas B.C."/>
            <person name="Singh A."/>
            <person name="Wilkins M.J."/>
            <person name="Karaoz U."/>
            <person name="Brodie E.L."/>
            <person name="Williams K.H."/>
            <person name="Hubbard S.S."/>
            <person name="Banfield J.F."/>
        </authorList>
    </citation>
    <scope>NUCLEOTIDE SEQUENCE [LARGE SCALE GENOMIC DNA]</scope>
</reference>
<dbReference type="InterPro" id="IPR007080">
    <property type="entry name" value="RNA_pol_Rpb1_1"/>
</dbReference>
<dbReference type="Gene3D" id="1.10.274.100">
    <property type="entry name" value="RNA polymerase Rpb1, domain 3"/>
    <property type="match status" value="2"/>
</dbReference>
<evidence type="ECO:0000256" key="8">
    <source>
        <dbReference type="RuleBase" id="RU004279"/>
    </source>
</evidence>
<proteinExistence type="inferred from homology"/>
<dbReference type="PANTHER" id="PTHR19376">
    <property type="entry name" value="DNA-DIRECTED RNA POLYMERASE"/>
    <property type="match status" value="1"/>
</dbReference>
<dbReference type="InterPro" id="IPR045867">
    <property type="entry name" value="DNA-dir_RpoC_beta_prime"/>
</dbReference>
<dbReference type="InterPro" id="IPR042102">
    <property type="entry name" value="RNA_pol_Rpb1_3_sf"/>
</dbReference>
<dbReference type="Gene3D" id="1.10.1790.20">
    <property type="match status" value="1"/>
</dbReference>
<dbReference type="EC" id="2.7.7.6" evidence="7"/>
<dbReference type="SMART" id="SM00663">
    <property type="entry name" value="RPOLA_N"/>
    <property type="match status" value="1"/>
</dbReference>
<keyword evidence="7" id="KW-0460">Magnesium</keyword>
<dbReference type="GO" id="GO:0000428">
    <property type="term" value="C:DNA-directed RNA polymerase complex"/>
    <property type="evidence" value="ECO:0007669"/>
    <property type="project" value="UniProtKB-KW"/>
</dbReference>
<dbReference type="GO" id="GO:0006351">
    <property type="term" value="P:DNA-templated transcription"/>
    <property type="evidence" value="ECO:0007669"/>
    <property type="project" value="UniProtKB-UniRule"/>
</dbReference>
<comment type="catalytic activity">
    <reaction evidence="6 7 8">
        <text>RNA(n) + a ribonucleoside 5'-triphosphate = RNA(n+1) + diphosphate</text>
        <dbReference type="Rhea" id="RHEA:21248"/>
        <dbReference type="Rhea" id="RHEA-COMP:14527"/>
        <dbReference type="Rhea" id="RHEA-COMP:17342"/>
        <dbReference type="ChEBI" id="CHEBI:33019"/>
        <dbReference type="ChEBI" id="CHEBI:61557"/>
        <dbReference type="ChEBI" id="CHEBI:140395"/>
        <dbReference type="EC" id="2.7.7.6"/>
    </reaction>
</comment>
<dbReference type="Gene3D" id="1.10.132.30">
    <property type="match status" value="1"/>
</dbReference>
<dbReference type="InterPro" id="IPR007081">
    <property type="entry name" value="RNA_pol_Rpb1_5"/>
</dbReference>
<feature type="binding site" evidence="7">
    <location>
        <position position="913"/>
    </location>
    <ligand>
        <name>Zn(2+)</name>
        <dbReference type="ChEBI" id="CHEBI:29105"/>
        <label>2</label>
    </ligand>
</feature>
<dbReference type="AlphaFoldDB" id="A0A1G2S9H9"/>
<dbReference type="GO" id="GO:0000287">
    <property type="term" value="F:magnesium ion binding"/>
    <property type="evidence" value="ECO:0007669"/>
    <property type="project" value="UniProtKB-UniRule"/>
</dbReference>
<evidence type="ECO:0000259" key="9">
    <source>
        <dbReference type="SMART" id="SM00663"/>
    </source>
</evidence>
<dbReference type="SUPFAM" id="SSF64484">
    <property type="entry name" value="beta and beta-prime subunits of DNA dependent RNA-polymerase"/>
    <property type="match status" value="1"/>
</dbReference>
<evidence type="ECO:0000256" key="1">
    <source>
        <dbReference type="ARBA" id="ARBA00022478"/>
    </source>
</evidence>
<dbReference type="Pfam" id="PF00623">
    <property type="entry name" value="RNA_pol_Rpb1_2"/>
    <property type="match status" value="2"/>
</dbReference>
<feature type="binding site" evidence="7">
    <location>
        <position position="80"/>
    </location>
    <ligand>
        <name>Zn(2+)</name>
        <dbReference type="ChEBI" id="CHEBI:29105"/>
        <label>1</label>
    </ligand>
</feature>
<comment type="function">
    <text evidence="7 8">DNA-dependent RNA polymerase catalyzes the transcription of DNA into RNA using the four ribonucleoside triphosphates as substrates.</text>
</comment>
<organism evidence="10 11">
    <name type="scientific">Candidatus Yonathbacteria bacterium RIFCSPHIGHO2_01_FULL_51_10</name>
    <dbReference type="NCBI Taxonomy" id="1802723"/>
    <lineage>
        <taxon>Bacteria</taxon>
        <taxon>Candidatus Yonathiibacteriota</taxon>
    </lineage>
</organism>
<dbReference type="InterPro" id="IPR044893">
    <property type="entry name" value="RNA_pol_Rpb1_clamp_domain"/>
</dbReference>
<evidence type="ECO:0000256" key="2">
    <source>
        <dbReference type="ARBA" id="ARBA00022679"/>
    </source>
</evidence>
<comment type="caution">
    <text evidence="10">The sequence shown here is derived from an EMBL/GenBank/DDBJ whole genome shotgun (WGS) entry which is preliminary data.</text>
</comment>
<keyword evidence="3 7" id="KW-0548">Nucleotidyltransferase</keyword>
<dbReference type="Gene3D" id="2.40.40.20">
    <property type="match status" value="1"/>
</dbReference>
<comment type="similarity">
    <text evidence="7 8">Belongs to the RNA polymerase beta' chain family.</text>
</comment>
<dbReference type="Gene3D" id="1.10.40.90">
    <property type="match status" value="1"/>
</dbReference>
<keyword evidence="1 7" id="KW-0240">DNA-directed RNA polymerase</keyword>
<keyword evidence="5 7" id="KW-0804">Transcription</keyword>
<dbReference type="InterPro" id="IPR000722">
    <property type="entry name" value="RNA_pol_asu"/>
</dbReference>
<dbReference type="Pfam" id="PF04997">
    <property type="entry name" value="RNA_pol_Rpb1_1"/>
    <property type="match status" value="1"/>
</dbReference>
<dbReference type="InterPro" id="IPR007066">
    <property type="entry name" value="RNA_pol_Rpb1_3"/>
</dbReference>
<evidence type="ECO:0000256" key="6">
    <source>
        <dbReference type="ARBA" id="ARBA00048552"/>
    </source>
</evidence>
<dbReference type="STRING" id="1802723.A2675_02870"/>
<dbReference type="InterPro" id="IPR012754">
    <property type="entry name" value="DNA-dir_RpoC_beta_prime_bact"/>
</dbReference>
<feature type="binding site" evidence="7">
    <location>
        <position position="502"/>
    </location>
    <ligand>
        <name>Mg(2+)</name>
        <dbReference type="ChEBI" id="CHEBI:18420"/>
    </ligand>
</feature>
<comment type="subunit">
    <text evidence="7">The RNAP catalytic core consists of 2 alpha, 1 beta, 1 beta' and 1 omega subunit. When a sigma factor is associated with the core the holoenzyme is formed, which can initiate transcription.</text>
</comment>
<dbReference type="PANTHER" id="PTHR19376:SF54">
    <property type="entry name" value="DNA-DIRECTED RNA POLYMERASE SUBUNIT BETA"/>
    <property type="match status" value="1"/>
</dbReference>
<dbReference type="NCBIfam" id="TIGR02386">
    <property type="entry name" value="rpoC_TIGR"/>
    <property type="match status" value="1"/>
</dbReference>
<evidence type="ECO:0000256" key="3">
    <source>
        <dbReference type="ARBA" id="ARBA00022695"/>
    </source>
</evidence>
<evidence type="ECO:0000313" key="11">
    <source>
        <dbReference type="Proteomes" id="UP000176997"/>
    </source>
</evidence>
<dbReference type="CDD" id="cd01609">
    <property type="entry name" value="RNAP_beta'_N"/>
    <property type="match status" value="1"/>
</dbReference>
<dbReference type="Gene3D" id="2.40.50.100">
    <property type="match status" value="1"/>
</dbReference>
<dbReference type="HAMAP" id="MF_01322">
    <property type="entry name" value="RNApol_bact_RpoC"/>
    <property type="match status" value="1"/>
</dbReference>
<feature type="binding site" evidence="7">
    <location>
        <position position="903"/>
    </location>
    <ligand>
        <name>Zn(2+)</name>
        <dbReference type="ChEBI" id="CHEBI:29105"/>
        <label>2</label>
    </ligand>
</feature>
<dbReference type="Gene3D" id="4.10.860.120">
    <property type="entry name" value="RNA polymerase II, clamp domain"/>
    <property type="match status" value="1"/>
</dbReference>
<evidence type="ECO:0000256" key="7">
    <source>
        <dbReference type="HAMAP-Rule" id="MF_01322"/>
    </source>
</evidence>
<keyword evidence="2 7" id="KW-0808">Transferase</keyword>
<dbReference type="GO" id="GO:0003677">
    <property type="term" value="F:DNA binding"/>
    <property type="evidence" value="ECO:0007669"/>
    <property type="project" value="UniProtKB-UniRule"/>
</dbReference>
<feature type="binding site" evidence="7">
    <location>
        <position position="65"/>
    </location>
    <ligand>
        <name>Zn(2+)</name>
        <dbReference type="ChEBI" id="CHEBI:29105"/>
        <label>1</label>
    </ligand>
</feature>
<dbReference type="Pfam" id="PF04998">
    <property type="entry name" value="RNA_pol_Rpb1_5"/>
    <property type="match status" value="1"/>
</dbReference>
<keyword evidence="4 7" id="KW-0479">Metal-binding</keyword>
<dbReference type="Pfam" id="PF04983">
    <property type="entry name" value="RNA_pol_Rpb1_3"/>
    <property type="match status" value="1"/>
</dbReference>
<dbReference type="Pfam" id="PF05000">
    <property type="entry name" value="RNA_pol_Rpb1_4"/>
    <property type="match status" value="1"/>
</dbReference>
<comment type="cofactor">
    <cofactor evidence="7">
        <name>Zn(2+)</name>
        <dbReference type="ChEBI" id="CHEBI:29105"/>
    </cofactor>
    <text evidence="7">Binds 2 Zn(2+) ions per subunit.</text>
</comment>
<dbReference type="InterPro" id="IPR038120">
    <property type="entry name" value="Rpb1_funnel_sf"/>
</dbReference>
<feature type="binding site" evidence="7">
    <location>
        <position position="831"/>
    </location>
    <ligand>
        <name>Zn(2+)</name>
        <dbReference type="ChEBI" id="CHEBI:29105"/>
        <label>2</label>
    </ligand>
</feature>
<name>A0A1G2S9H9_9BACT</name>
<dbReference type="EMBL" id="MHUS01000009">
    <property type="protein sequence ID" value="OHA81677.1"/>
    <property type="molecule type" value="Genomic_DNA"/>
</dbReference>
<keyword evidence="7" id="KW-0862">Zinc</keyword>
<dbReference type="GO" id="GO:0008270">
    <property type="term" value="F:zinc ion binding"/>
    <property type="evidence" value="ECO:0007669"/>
    <property type="project" value="UniProtKB-UniRule"/>
</dbReference>
<comment type="cofactor">
    <cofactor evidence="7">
        <name>Mg(2+)</name>
        <dbReference type="ChEBI" id="CHEBI:18420"/>
    </cofactor>
    <text evidence="7">Binds 1 Mg(2+) ion per subunit.</text>
</comment>
<dbReference type="Proteomes" id="UP000176997">
    <property type="component" value="Unassembled WGS sequence"/>
</dbReference>
<feature type="binding site" evidence="7">
    <location>
        <position position="500"/>
    </location>
    <ligand>
        <name>Mg(2+)</name>
        <dbReference type="ChEBI" id="CHEBI:18420"/>
    </ligand>
</feature>
<accession>A0A1G2S9H9</accession>
<feature type="binding site" evidence="7">
    <location>
        <position position="67"/>
    </location>
    <ligand>
        <name>Zn(2+)</name>
        <dbReference type="ChEBI" id="CHEBI:29105"/>
        <label>1</label>
    </ligand>
</feature>
<feature type="binding site" evidence="7">
    <location>
        <position position="910"/>
    </location>
    <ligand>
        <name>Zn(2+)</name>
        <dbReference type="ChEBI" id="CHEBI:29105"/>
        <label>2</label>
    </ligand>
</feature>
<dbReference type="InterPro" id="IPR006592">
    <property type="entry name" value="RNA_pol_N"/>
</dbReference>
<dbReference type="CDD" id="cd02655">
    <property type="entry name" value="RNAP_beta'_C"/>
    <property type="match status" value="1"/>
</dbReference>
<feature type="binding site" evidence="7">
    <location>
        <position position="83"/>
    </location>
    <ligand>
        <name>Zn(2+)</name>
        <dbReference type="ChEBI" id="CHEBI:29105"/>
        <label>1</label>
    </ligand>
</feature>
<dbReference type="Gene3D" id="1.10.150.390">
    <property type="match status" value="1"/>
</dbReference>